<dbReference type="EMBL" id="JARQWQ010000048">
    <property type="protein sequence ID" value="KAK2557623.1"/>
    <property type="molecule type" value="Genomic_DNA"/>
</dbReference>
<reference evidence="1" key="1">
    <citation type="journal article" date="2023" name="G3 (Bethesda)">
        <title>Whole genome assembly and annotation of the endangered Caribbean coral Acropora cervicornis.</title>
        <authorList>
            <person name="Selwyn J.D."/>
            <person name="Vollmer S.V."/>
        </authorList>
    </citation>
    <scope>NUCLEOTIDE SEQUENCE</scope>
    <source>
        <strain evidence="1">K2</strain>
    </source>
</reference>
<evidence type="ECO:0000313" key="2">
    <source>
        <dbReference type="Proteomes" id="UP001249851"/>
    </source>
</evidence>
<keyword evidence="2" id="KW-1185">Reference proteome</keyword>
<protein>
    <submittedName>
        <fullName evidence="1">Uncharacterized protein</fullName>
    </submittedName>
</protein>
<organism evidence="1 2">
    <name type="scientific">Acropora cervicornis</name>
    <name type="common">Staghorn coral</name>
    <dbReference type="NCBI Taxonomy" id="6130"/>
    <lineage>
        <taxon>Eukaryota</taxon>
        <taxon>Metazoa</taxon>
        <taxon>Cnidaria</taxon>
        <taxon>Anthozoa</taxon>
        <taxon>Hexacorallia</taxon>
        <taxon>Scleractinia</taxon>
        <taxon>Astrocoeniina</taxon>
        <taxon>Acroporidae</taxon>
        <taxon>Acropora</taxon>
    </lineage>
</organism>
<gene>
    <name evidence="1" type="ORF">P5673_019980</name>
</gene>
<evidence type="ECO:0000313" key="1">
    <source>
        <dbReference type="EMBL" id="KAK2557623.1"/>
    </source>
</evidence>
<dbReference type="AlphaFoldDB" id="A0AAD9QAH2"/>
<proteinExistence type="predicted"/>
<comment type="caution">
    <text evidence="1">The sequence shown here is derived from an EMBL/GenBank/DDBJ whole genome shotgun (WGS) entry which is preliminary data.</text>
</comment>
<accession>A0AAD9QAH2</accession>
<sequence>MNNYHVTVCVKRKLVASLSRYNLKTSSLEV</sequence>
<dbReference type="Proteomes" id="UP001249851">
    <property type="component" value="Unassembled WGS sequence"/>
</dbReference>
<reference evidence="1" key="2">
    <citation type="journal article" date="2023" name="Science">
        <title>Genomic signatures of disease resistance in endangered staghorn corals.</title>
        <authorList>
            <person name="Vollmer S.V."/>
            <person name="Selwyn J.D."/>
            <person name="Despard B.A."/>
            <person name="Roesel C.L."/>
        </authorList>
    </citation>
    <scope>NUCLEOTIDE SEQUENCE</scope>
    <source>
        <strain evidence="1">K2</strain>
    </source>
</reference>
<name>A0AAD9QAH2_ACRCE</name>